<dbReference type="AlphaFoldDB" id="A0A9P6EVQ7"/>
<evidence type="ECO:0000313" key="1">
    <source>
        <dbReference type="EMBL" id="KAF9535926.1"/>
    </source>
</evidence>
<dbReference type="EMBL" id="JAAAXW010001256">
    <property type="protein sequence ID" value="KAF9535926.1"/>
    <property type="molecule type" value="Genomic_DNA"/>
</dbReference>
<accession>A0A9P6EVQ7</accession>
<protein>
    <submittedName>
        <fullName evidence="1">Uncharacterized protein</fullName>
    </submittedName>
</protein>
<gene>
    <name evidence="1" type="ORF">EC957_001418</name>
</gene>
<reference evidence="1" key="1">
    <citation type="journal article" date="2020" name="Fungal Divers.">
        <title>Resolving the Mortierellaceae phylogeny through synthesis of multi-gene phylogenetics and phylogenomics.</title>
        <authorList>
            <person name="Vandepol N."/>
            <person name="Liber J."/>
            <person name="Desiro A."/>
            <person name="Na H."/>
            <person name="Kennedy M."/>
            <person name="Barry K."/>
            <person name="Grigoriev I.V."/>
            <person name="Miller A.N."/>
            <person name="O'Donnell K."/>
            <person name="Stajich J.E."/>
            <person name="Bonito G."/>
        </authorList>
    </citation>
    <scope>NUCLEOTIDE SEQUENCE</scope>
    <source>
        <strain evidence="1">NRRL 2591</strain>
    </source>
</reference>
<proteinExistence type="predicted"/>
<sequence>MKLIAVTKDLLRDGKRVCISSTMSAKLTETLHAMLTEAGFKGVCVTKNTPESVKRNISKNINTTMADLDYFIHTPTISVGVDYNVKDHVDYVIGIFSTHSEVDVETCMQMMRRVRHVKSNTYLVYADATTRNLPASAPEVKNWICNHLDIVTGRVRMSPTLKLTLDDNNRLAMPDGLFHRMYCH</sequence>
<feature type="non-terminal residue" evidence="1">
    <location>
        <position position="184"/>
    </location>
</feature>
<dbReference type="Proteomes" id="UP000723463">
    <property type="component" value="Unassembled WGS sequence"/>
</dbReference>
<organism evidence="1 2">
    <name type="scientific">Mortierella hygrophila</name>
    <dbReference type="NCBI Taxonomy" id="979708"/>
    <lineage>
        <taxon>Eukaryota</taxon>
        <taxon>Fungi</taxon>
        <taxon>Fungi incertae sedis</taxon>
        <taxon>Mucoromycota</taxon>
        <taxon>Mortierellomycotina</taxon>
        <taxon>Mortierellomycetes</taxon>
        <taxon>Mortierellales</taxon>
        <taxon>Mortierellaceae</taxon>
        <taxon>Mortierella</taxon>
    </lineage>
</organism>
<comment type="caution">
    <text evidence="1">The sequence shown here is derived from an EMBL/GenBank/DDBJ whole genome shotgun (WGS) entry which is preliminary data.</text>
</comment>
<keyword evidence="2" id="KW-1185">Reference proteome</keyword>
<dbReference type="InterPro" id="IPR027417">
    <property type="entry name" value="P-loop_NTPase"/>
</dbReference>
<evidence type="ECO:0000313" key="2">
    <source>
        <dbReference type="Proteomes" id="UP000723463"/>
    </source>
</evidence>
<dbReference type="Gene3D" id="3.40.50.300">
    <property type="entry name" value="P-loop containing nucleotide triphosphate hydrolases"/>
    <property type="match status" value="1"/>
</dbReference>
<name>A0A9P6EVQ7_9FUNG</name>